<dbReference type="AlphaFoldDB" id="A0A1I0A8C2"/>
<gene>
    <name evidence="2" type="ORF">SAMN04488694_102259</name>
    <name evidence="1" type="ORF">SAMN05192552_100190</name>
</gene>
<reference evidence="3 4" key="1">
    <citation type="submission" date="2016-10" db="EMBL/GenBank/DDBJ databases">
        <authorList>
            <person name="Varghese N."/>
            <person name="Submissions S."/>
        </authorList>
    </citation>
    <scope>NUCLEOTIDE SEQUENCE [LARGE SCALE GENOMIC DNA]</scope>
    <source>
        <strain evidence="1 4">CDM_1</strain>
        <strain evidence="3">CDM_6</strain>
    </source>
</reference>
<protein>
    <submittedName>
        <fullName evidence="2">Uncharacterized protein</fullName>
    </submittedName>
</protein>
<dbReference type="EMBL" id="FOIC01000002">
    <property type="protein sequence ID" value="SES89932.1"/>
    <property type="molecule type" value="Genomic_DNA"/>
</dbReference>
<evidence type="ECO:0000313" key="2">
    <source>
        <dbReference type="EMBL" id="SES89932.1"/>
    </source>
</evidence>
<dbReference type="EMBL" id="FMZP01000001">
    <property type="protein sequence ID" value="SDC00093.1"/>
    <property type="molecule type" value="Genomic_DNA"/>
</dbReference>
<dbReference type="RefSeq" id="WP_092929931.1">
    <property type="nucleotide sequence ID" value="NZ_FMZP01000001.1"/>
</dbReference>
<evidence type="ECO:0000313" key="4">
    <source>
        <dbReference type="Proteomes" id="UP000324021"/>
    </source>
</evidence>
<evidence type="ECO:0000313" key="3">
    <source>
        <dbReference type="Proteomes" id="UP000199320"/>
    </source>
</evidence>
<organism evidence="2 3">
    <name type="scientific">Natrinema hispanicum</name>
    <dbReference type="NCBI Taxonomy" id="392421"/>
    <lineage>
        <taxon>Archaea</taxon>
        <taxon>Methanobacteriati</taxon>
        <taxon>Methanobacteriota</taxon>
        <taxon>Stenosarchaea group</taxon>
        <taxon>Halobacteria</taxon>
        <taxon>Halobacteriales</taxon>
        <taxon>Natrialbaceae</taxon>
        <taxon>Natrinema</taxon>
    </lineage>
</organism>
<keyword evidence="3" id="KW-1185">Reference proteome</keyword>
<name>A0A1I0A8C2_9EURY</name>
<accession>A0A1I0A8C2</accession>
<evidence type="ECO:0000313" key="1">
    <source>
        <dbReference type="EMBL" id="SDC00093.1"/>
    </source>
</evidence>
<dbReference type="Proteomes" id="UP000324021">
    <property type="component" value="Unassembled WGS sequence"/>
</dbReference>
<proteinExistence type="predicted"/>
<dbReference type="OrthoDB" id="223407at2157"/>
<reference evidence="2" key="2">
    <citation type="submission" date="2016-10" db="EMBL/GenBank/DDBJ databases">
        <authorList>
            <person name="de Groot N.N."/>
        </authorList>
    </citation>
    <scope>NUCLEOTIDE SEQUENCE [LARGE SCALE GENOMIC DNA]</scope>
    <source>
        <strain evidence="2">CDM_6</strain>
    </source>
</reference>
<sequence>MAECARCSAFTDNHAKGDYPYCDDCHDRFENVRESGVIVRQIPDSGEYQIDVTTSTGRNQGGTEKTQVDALARGKHLADKYGLEALFEYQRSGSQWMLDEYLQAHPKIRQDVRERLRRTPEKTDGGFVKRLRNLF</sequence>
<dbReference type="Proteomes" id="UP000199320">
    <property type="component" value="Unassembled WGS sequence"/>
</dbReference>